<sequence length="88" mass="9338">MLLYGIDVRIGRVGNGGQRGHDEVLAGLGRVGDRGRVVWPTTRGVRVSVGSPGGPLATGCWAHLAVAWSWHTTMSAVGSPYVVHKYDV</sequence>
<dbReference type="EMBL" id="BMMU01000037">
    <property type="protein sequence ID" value="GGJ63942.1"/>
    <property type="molecule type" value="Genomic_DNA"/>
</dbReference>
<protein>
    <submittedName>
        <fullName evidence="1">Uncharacterized protein</fullName>
    </submittedName>
</protein>
<organism evidence="1 2">
    <name type="scientific">Streptomyces lacrimifluminis</name>
    <dbReference type="NCBI Taxonomy" id="1500077"/>
    <lineage>
        <taxon>Bacteria</taxon>
        <taxon>Bacillati</taxon>
        <taxon>Actinomycetota</taxon>
        <taxon>Actinomycetes</taxon>
        <taxon>Kitasatosporales</taxon>
        <taxon>Streptomycetaceae</taxon>
        <taxon>Streptomyces</taxon>
    </lineage>
</organism>
<reference evidence="1" key="1">
    <citation type="journal article" date="2014" name="Int. J. Syst. Evol. Microbiol.">
        <title>Complete genome sequence of Corynebacterium casei LMG S-19264T (=DSM 44701T), isolated from a smear-ripened cheese.</title>
        <authorList>
            <consortium name="US DOE Joint Genome Institute (JGI-PGF)"/>
            <person name="Walter F."/>
            <person name="Albersmeier A."/>
            <person name="Kalinowski J."/>
            <person name="Ruckert C."/>
        </authorList>
    </citation>
    <scope>NUCLEOTIDE SEQUENCE</scope>
    <source>
        <strain evidence="1">CGMCC 4.7272</strain>
    </source>
</reference>
<dbReference type="Proteomes" id="UP000625682">
    <property type="component" value="Unassembled WGS sequence"/>
</dbReference>
<dbReference type="AlphaFoldDB" id="A0A917P6H1"/>
<reference evidence="1" key="2">
    <citation type="submission" date="2020-09" db="EMBL/GenBank/DDBJ databases">
        <authorList>
            <person name="Sun Q."/>
            <person name="Zhou Y."/>
        </authorList>
    </citation>
    <scope>NUCLEOTIDE SEQUENCE</scope>
    <source>
        <strain evidence="1">CGMCC 4.7272</strain>
    </source>
</reference>
<keyword evidence="2" id="KW-1185">Reference proteome</keyword>
<evidence type="ECO:0000313" key="2">
    <source>
        <dbReference type="Proteomes" id="UP000625682"/>
    </source>
</evidence>
<proteinExistence type="predicted"/>
<evidence type="ECO:0000313" key="1">
    <source>
        <dbReference type="EMBL" id="GGJ63942.1"/>
    </source>
</evidence>
<gene>
    <name evidence="1" type="ORF">GCM10012282_71430</name>
</gene>
<name>A0A917P6H1_9ACTN</name>
<comment type="caution">
    <text evidence="1">The sequence shown here is derived from an EMBL/GenBank/DDBJ whole genome shotgun (WGS) entry which is preliminary data.</text>
</comment>
<accession>A0A917P6H1</accession>